<dbReference type="PANTHER" id="PTHR15503">
    <property type="entry name" value="LDOC1 RELATED"/>
    <property type="match status" value="1"/>
</dbReference>
<dbReference type="PROSITE" id="PS50013">
    <property type="entry name" value="CHROMO_2"/>
    <property type="match status" value="1"/>
</dbReference>
<dbReference type="CDD" id="cd00303">
    <property type="entry name" value="retropepsin_like"/>
    <property type="match status" value="1"/>
</dbReference>
<protein>
    <recommendedName>
        <fullName evidence="2">Chromo domain-containing protein</fullName>
    </recommendedName>
</protein>
<dbReference type="Pfam" id="PF13650">
    <property type="entry name" value="Asp_protease_2"/>
    <property type="match status" value="1"/>
</dbReference>
<dbReference type="Gene3D" id="2.40.50.40">
    <property type="match status" value="1"/>
</dbReference>
<feature type="compositionally biased region" description="Polar residues" evidence="1">
    <location>
        <begin position="174"/>
        <end position="187"/>
    </location>
</feature>
<dbReference type="InterPro" id="IPR016197">
    <property type="entry name" value="Chromo-like_dom_sf"/>
</dbReference>
<keyword evidence="4" id="KW-1185">Reference proteome</keyword>
<dbReference type="GO" id="GO:0006508">
    <property type="term" value="P:proteolysis"/>
    <property type="evidence" value="ECO:0007669"/>
    <property type="project" value="InterPro"/>
</dbReference>
<dbReference type="GO" id="GO:0004190">
    <property type="term" value="F:aspartic-type endopeptidase activity"/>
    <property type="evidence" value="ECO:0007669"/>
    <property type="project" value="InterPro"/>
</dbReference>
<dbReference type="PANTHER" id="PTHR15503:SF40">
    <property type="match status" value="1"/>
</dbReference>
<comment type="caution">
    <text evidence="3">The sequence shown here is derived from an EMBL/GenBank/DDBJ whole genome shotgun (WGS) entry which is preliminary data.</text>
</comment>
<reference evidence="3 4" key="1">
    <citation type="journal article" date="2020" name="Mol. Plant">
        <title>The Chromosome-Based Rubber Tree Genome Provides New Insights into Spurge Genome Evolution and Rubber Biosynthesis.</title>
        <authorList>
            <person name="Liu J."/>
            <person name="Shi C."/>
            <person name="Shi C.C."/>
            <person name="Li W."/>
            <person name="Zhang Q.J."/>
            <person name="Zhang Y."/>
            <person name="Li K."/>
            <person name="Lu H.F."/>
            <person name="Shi C."/>
            <person name="Zhu S.T."/>
            <person name="Xiao Z.Y."/>
            <person name="Nan H."/>
            <person name="Yue Y."/>
            <person name="Zhu X.G."/>
            <person name="Wu Y."/>
            <person name="Hong X.N."/>
            <person name="Fan G.Y."/>
            <person name="Tong Y."/>
            <person name="Zhang D."/>
            <person name="Mao C.L."/>
            <person name="Liu Y.L."/>
            <person name="Hao S.J."/>
            <person name="Liu W.Q."/>
            <person name="Lv M.Q."/>
            <person name="Zhang H.B."/>
            <person name="Liu Y."/>
            <person name="Hu-Tang G.R."/>
            <person name="Wang J.P."/>
            <person name="Wang J.H."/>
            <person name="Sun Y.H."/>
            <person name="Ni S.B."/>
            <person name="Chen W.B."/>
            <person name="Zhang X.C."/>
            <person name="Jiao Y.N."/>
            <person name="Eichler E.E."/>
            <person name="Li G.H."/>
            <person name="Liu X."/>
            <person name="Gao L.Z."/>
        </authorList>
    </citation>
    <scope>NUCLEOTIDE SEQUENCE [LARGE SCALE GENOMIC DNA]</scope>
    <source>
        <strain evidence="4">cv. GT1</strain>
        <tissue evidence="3">Leaf</tissue>
    </source>
</reference>
<proteinExistence type="predicted"/>
<dbReference type="InterPro" id="IPR032567">
    <property type="entry name" value="RTL1-rel"/>
</dbReference>
<dbReference type="Proteomes" id="UP000467840">
    <property type="component" value="Chromosome 8"/>
</dbReference>
<dbReference type="InterPro" id="IPR021109">
    <property type="entry name" value="Peptidase_aspartic_dom_sf"/>
</dbReference>
<dbReference type="PROSITE" id="PS00141">
    <property type="entry name" value="ASP_PROTEASE"/>
    <property type="match status" value="1"/>
</dbReference>
<gene>
    <name evidence="3" type="ORF">GH714_029196</name>
</gene>
<dbReference type="SMART" id="SM00298">
    <property type="entry name" value="CHROMO"/>
    <property type="match status" value="1"/>
</dbReference>
<feature type="region of interest" description="Disordered" evidence="1">
    <location>
        <begin position="1"/>
        <end position="23"/>
    </location>
</feature>
<evidence type="ECO:0000256" key="1">
    <source>
        <dbReference type="SAM" id="MobiDB-lite"/>
    </source>
</evidence>
<feature type="domain" description="Chromo" evidence="2">
    <location>
        <begin position="410"/>
        <end position="469"/>
    </location>
</feature>
<name>A0A6A6KMC9_HEVBR</name>
<dbReference type="EMBL" id="JAAGAX010000016">
    <property type="protein sequence ID" value="KAF2289163.1"/>
    <property type="molecule type" value="Genomic_DNA"/>
</dbReference>
<evidence type="ECO:0000259" key="2">
    <source>
        <dbReference type="PROSITE" id="PS50013"/>
    </source>
</evidence>
<evidence type="ECO:0000313" key="3">
    <source>
        <dbReference type="EMBL" id="KAF2289163.1"/>
    </source>
</evidence>
<evidence type="ECO:0000313" key="4">
    <source>
        <dbReference type="Proteomes" id="UP000467840"/>
    </source>
</evidence>
<dbReference type="Gene3D" id="2.40.70.10">
    <property type="entry name" value="Acid Proteases"/>
    <property type="match status" value="1"/>
</dbReference>
<feature type="region of interest" description="Disordered" evidence="1">
    <location>
        <begin position="174"/>
        <end position="207"/>
    </location>
</feature>
<feature type="compositionally biased region" description="Low complexity" evidence="1">
    <location>
        <begin position="1"/>
        <end position="15"/>
    </location>
</feature>
<accession>A0A6A6KMC9</accession>
<dbReference type="Pfam" id="PF00385">
    <property type="entry name" value="Chromo"/>
    <property type="match status" value="1"/>
</dbReference>
<dbReference type="SUPFAM" id="SSF54160">
    <property type="entry name" value="Chromo domain-like"/>
    <property type="match status" value="1"/>
</dbReference>
<sequence length="469" mass="52425">MELASGKGSDGSASSQNVSSHKIRQSWGNSTKLEFPRFSGEGLEGWLLRVDYFFEVANVAADDRVKMAALHLEDLRNLKQVSSLQDYLDAFDEIYPKAGIREDQALSFFLSGLVDELQMPVRMFKPSTLAEAYSLARLQEITVAAIQNKPKPSVKPASYNYLPLSRITTQIQTHKPTITTTSSSREQSGLLPLPSLPKPPAVPAKNSKITDKDMDERRAKGLCFWCEEKYTPAHKCKKKQAYVMQLITEENEEDEENEDKGVEGEMASDMQLSLNAMWGTQGTQIMRIKGECGKRILHVLVDTGSTHNFLSTKMASKLKCELQKAAGISVEVANGQQLQCEGFCKNFTWSMQGETKKKLSKELNSLMTCLNDDGLFHVDGREATAYLYSVASQQEQVDPTLPPVSHIQDAYPQAILDRRMVKRHNAAATQLLIHWRGLSPADASWEYADELQARFPTFLEDKESDGRGS</sequence>
<organism evidence="3 4">
    <name type="scientific">Hevea brasiliensis</name>
    <name type="common">Para rubber tree</name>
    <name type="synonym">Siphonia brasiliensis</name>
    <dbReference type="NCBI Taxonomy" id="3981"/>
    <lineage>
        <taxon>Eukaryota</taxon>
        <taxon>Viridiplantae</taxon>
        <taxon>Streptophyta</taxon>
        <taxon>Embryophyta</taxon>
        <taxon>Tracheophyta</taxon>
        <taxon>Spermatophyta</taxon>
        <taxon>Magnoliopsida</taxon>
        <taxon>eudicotyledons</taxon>
        <taxon>Gunneridae</taxon>
        <taxon>Pentapetalae</taxon>
        <taxon>rosids</taxon>
        <taxon>fabids</taxon>
        <taxon>Malpighiales</taxon>
        <taxon>Euphorbiaceae</taxon>
        <taxon>Crotonoideae</taxon>
        <taxon>Micrandreae</taxon>
        <taxon>Hevea</taxon>
    </lineage>
</organism>
<dbReference type="AlphaFoldDB" id="A0A6A6KMC9"/>
<dbReference type="InterPro" id="IPR001969">
    <property type="entry name" value="Aspartic_peptidase_AS"/>
</dbReference>
<dbReference type="InterPro" id="IPR023780">
    <property type="entry name" value="Chromo_domain"/>
</dbReference>
<dbReference type="InterPro" id="IPR000953">
    <property type="entry name" value="Chromo/chromo_shadow_dom"/>
</dbReference>